<evidence type="ECO:0000256" key="1">
    <source>
        <dbReference type="SAM" id="MobiDB-lite"/>
    </source>
</evidence>
<reference evidence="2" key="1">
    <citation type="submission" date="2021-11" db="EMBL/GenBank/DDBJ databases">
        <title>Purpureocillium_takamizusanense_genome.</title>
        <authorList>
            <person name="Nguyen N.-H."/>
        </authorList>
    </citation>
    <scope>NUCLEOTIDE SEQUENCE</scope>
    <source>
        <strain evidence="2">PT3</strain>
    </source>
</reference>
<dbReference type="RefSeq" id="XP_047844177.1">
    <property type="nucleotide sequence ID" value="XM_047988185.1"/>
</dbReference>
<evidence type="ECO:0000313" key="2">
    <source>
        <dbReference type="EMBL" id="UNI20696.1"/>
    </source>
</evidence>
<feature type="region of interest" description="Disordered" evidence="1">
    <location>
        <begin position="199"/>
        <end position="220"/>
    </location>
</feature>
<dbReference type="EMBL" id="CP086359">
    <property type="protein sequence ID" value="UNI20696.1"/>
    <property type="molecule type" value="Genomic_DNA"/>
</dbReference>
<dbReference type="KEGG" id="ptkz:JDV02_006762"/>
<dbReference type="Proteomes" id="UP000829364">
    <property type="component" value="Chromosome 6"/>
</dbReference>
<protein>
    <recommendedName>
        <fullName evidence="4">GPI anchored serine-threonine rich protein</fullName>
    </recommendedName>
</protein>
<dbReference type="GeneID" id="72068711"/>
<name>A0A9Q8QK77_9HYPO</name>
<gene>
    <name evidence="2" type="ORF">JDV02_006762</name>
</gene>
<sequence length="248" mass="25629">MPSPTFLFSCFCLQFSTIRRQSQSSPVICPYMLSELLPPLAAPSFDQNLSLSLSPQRVLPFALVPRPRRPQRPLAKMKFLVPLALLIAAGVSADDKTGNDNKSDCLADYIVAECLSSEEKKAKDCAPADWDCLCAAYEAIATCYNNCPKDARAGPAQQQVSTYCANASLYGSKAMHSKTATGSASSSGAAASATATDSSSSITGTEIFPTKTTGGSSAGATKTNAAEPLAGNAGGLFVALAGAVAALL</sequence>
<organism evidence="2 3">
    <name type="scientific">Purpureocillium takamizusanense</name>
    <dbReference type="NCBI Taxonomy" id="2060973"/>
    <lineage>
        <taxon>Eukaryota</taxon>
        <taxon>Fungi</taxon>
        <taxon>Dikarya</taxon>
        <taxon>Ascomycota</taxon>
        <taxon>Pezizomycotina</taxon>
        <taxon>Sordariomycetes</taxon>
        <taxon>Hypocreomycetidae</taxon>
        <taxon>Hypocreales</taxon>
        <taxon>Ophiocordycipitaceae</taxon>
        <taxon>Purpureocillium</taxon>
    </lineage>
</organism>
<dbReference type="OrthoDB" id="2507140at2759"/>
<keyword evidence="3" id="KW-1185">Reference proteome</keyword>
<evidence type="ECO:0008006" key="4">
    <source>
        <dbReference type="Google" id="ProtNLM"/>
    </source>
</evidence>
<accession>A0A9Q8QK77</accession>
<evidence type="ECO:0000313" key="3">
    <source>
        <dbReference type="Proteomes" id="UP000829364"/>
    </source>
</evidence>
<proteinExistence type="predicted"/>
<dbReference type="AlphaFoldDB" id="A0A9Q8QK77"/>